<gene>
    <name evidence="1" type="ORF">D7M11_21220</name>
</gene>
<keyword evidence="2" id="KW-1185">Reference proteome</keyword>
<name>A0A3B0C079_9BACL</name>
<organism evidence="1 2">
    <name type="scientific">Paenibacillus ginsengarvi</name>
    <dbReference type="NCBI Taxonomy" id="400777"/>
    <lineage>
        <taxon>Bacteria</taxon>
        <taxon>Bacillati</taxon>
        <taxon>Bacillota</taxon>
        <taxon>Bacilli</taxon>
        <taxon>Bacillales</taxon>
        <taxon>Paenibacillaceae</taxon>
        <taxon>Paenibacillus</taxon>
    </lineage>
</organism>
<dbReference type="AlphaFoldDB" id="A0A3B0C079"/>
<comment type="caution">
    <text evidence="1">The sequence shown here is derived from an EMBL/GenBank/DDBJ whole genome shotgun (WGS) entry which is preliminary data.</text>
</comment>
<proteinExistence type="predicted"/>
<dbReference type="Proteomes" id="UP000282311">
    <property type="component" value="Unassembled WGS sequence"/>
</dbReference>
<evidence type="ECO:0000313" key="2">
    <source>
        <dbReference type="Proteomes" id="UP000282311"/>
    </source>
</evidence>
<reference evidence="1 2" key="1">
    <citation type="journal article" date="2007" name="Int. J. Syst. Evol. Microbiol.">
        <title>Paenibacillus ginsengarvi sp. nov., isolated from soil from ginseng cultivation.</title>
        <authorList>
            <person name="Yoon M.H."/>
            <person name="Ten L.N."/>
            <person name="Im W.T."/>
        </authorList>
    </citation>
    <scope>NUCLEOTIDE SEQUENCE [LARGE SCALE GENOMIC DNA]</scope>
    <source>
        <strain evidence="1 2">KCTC 13059</strain>
    </source>
</reference>
<evidence type="ECO:0000313" key="1">
    <source>
        <dbReference type="EMBL" id="RKN79205.1"/>
    </source>
</evidence>
<accession>A0A3B0C079</accession>
<sequence>MGLVRAGDRLCAGPEVKAASAGNGGYLTSIEFINASKLRLHFVGVSETSFQFNRGFRHIIMIVNCGTASAQDIEGGDCYITAMQPKCDYFVFAAAL</sequence>
<protein>
    <submittedName>
        <fullName evidence="1">Uncharacterized protein</fullName>
    </submittedName>
</protein>
<dbReference type="EMBL" id="RBAH01000016">
    <property type="protein sequence ID" value="RKN79205.1"/>
    <property type="molecule type" value="Genomic_DNA"/>
</dbReference>